<reference evidence="8 9" key="1">
    <citation type="journal article" date="2015" name="Sci. Rep.">
        <title>Genome of the facultative scuticociliatosis pathogen Pseudocohnilembus persalinus provides insight into its virulence through horizontal gene transfer.</title>
        <authorList>
            <person name="Xiong J."/>
            <person name="Wang G."/>
            <person name="Cheng J."/>
            <person name="Tian M."/>
            <person name="Pan X."/>
            <person name="Warren A."/>
            <person name="Jiang C."/>
            <person name="Yuan D."/>
            <person name="Miao W."/>
        </authorList>
    </citation>
    <scope>NUCLEOTIDE SEQUENCE [LARGE SCALE GENOMIC DNA]</scope>
    <source>
        <strain evidence="8">36N120E</strain>
    </source>
</reference>
<dbReference type="SMART" id="SM00332">
    <property type="entry name" value="PP2Cc"/>
    <property type="match status" value="1"/>
</dbReference>
<dbReference type="Proteomes" id="UP000054937">
    <property type="component" value="Unassembled WGS sequence"/>
</dbReference>
<dbReference type="InParanoid" id="A0A0V0QE68"/>
<dbReference type="InterPro" id="IPR015655">
    <property type="entry name" value="PP2C"/>
</dbReference>
<gene>
    <name evidence="8" type="ORF">PPERSA_08888</name>
</gene>
<sequence>MDKKEKQKFLESLDDLNQDFPIGYINVGLVIENLDNPDLVYYIGWTDQYIDLEPSQKYHVDDPLEYEEQIVQQLCIKYRYGRYWFMYNQPGGNELSRDYVKLEKGQEYQLLPDDRICIGSLEFQVQRFNTGVYQDQGGRRTMEDALVCIQDIGISFNFHASFYAVFDGHGGQGCVQFCSKQLVENLRNYIVEDGDLDKSDKFYRYMYDSLQESIQQTDLDFFEKNNNSKKSLDSGCVACIVIIFGNVLICSNIGDCRGLISRNGKLIHISKDHKPYNLLERRRIQEAGGYVEFNRVNGKLGVSRAFGDFRFKKEENQAGTDIVQVEPDIRSMILNFAIDEFLVIACDGLFDVFSNQQCIDFVRNKLLENPLCEQDPQEIAKLLVQEGIAKSNNIKKSPDNISVVIVLFSRGISNLKVGKASCKYSDD</sequence>
<dbReference type="Gene3D" id="3.60.40.10">
    <property type="entry name" value="PPM-type phosphatase domain"/>
    <property type="match status" value="1"/>
</dbReference>
<dbReference type="OMA" id="FACHHIP"/>
<keyword evidence="2" id="KW-0479">Metal-binding</keyword>
<dbReference type="PANTHER" id="PTHR13832:SF790">
    <property type="entry name" value="PROTEIN PHOSPHATASE 2C 22-RELATED"/>
    <property type="match status" value="1"/>
</dbReference>
<dbReference type="PROSITE" id="PS51746">
    <property type="entry name" value="PPM_2"/>
    <property type="match status" value="1"/>
</dbReference>
<name>A0A0V0QE68_PSEPJ</name>
<evidence type="ECO:0000256" key="2">
    <source>
        <dbReference type="ARBA" id="ARBA00022723"/>
    </source>
</evidence>
<comment type="similarity">
    <text evidence="6">Belongs to the PP2C family.</text>
</comment>
<evidence type="ECO:0000259" key="7">
    <source>
        <dbReference type="PROSITE" id="PS51746"/>
    </source>
</evidence>
<evidence type="ECO:0000256" key="4">
    <source>
        <dbReference type="ARBA" id="ARBA00022912"/>
    </source>
</evidence>
<keyword evidence="9" id="KW-1185">Reference proteome</keyword>
<dbReference type="InterPro" id="IPR001932">
    <property type="entry name" value="PPM-type_phosphatase-like_dom"/>
</dbReference>
<keyword evidence="3 6" id="KW-0378">Hydrolase</keyword>
<dbReference type="InterPro" id="IPR036457">
    <property type="entry name" value="PPM-type-like_dom_sf"/>
</dbReference>
<comment type="subcellular location">
    <subcellularLocation>
        <location evidence="1">Membrane</location>
        <topology evidence="1">Peripheral membrane protein</topology>
    </subcellularLocation>
</comment>
<dbReference type="PANTHER" id="PTHR13832">
    <property type="entry name" value="PROTEIN PHOSPHATASE 2C"/>
    <property type="match status" value="1"/>
</dbReference>
<dbReference type="CDD" id="cd00143">
    <property type="entry name" value="PP2Cc"/>
    <property type="match status" value="1"/>
</dbReference>
<dbReference type="AlphaFoldDB" id="A0A0V0QE68"/>
<protein>
    <submittedName>
        <fullName evidence="8">Protein phosphatase 2C (PP2C)-like domain</fullName>
    </submittedName>
</protein>
<evidence type="ECO:0000256" key="3">
    <source>
        <dbReference type="ARBA" id="ARBA00022801"/>
    </source>
</evidence>
<dbReference type="GO" id="GO:0004722">
    <property type="term" value="F:protein serine/threonine phosphatase activity"/>
    <property type="evidence" value="ECO:0007669"/>
    <property type="project" value="InterPro"/>
</dbReference>
<dbReference type="SUPFAM" id="SSF81606">
    <property type="entry name" value="PP2C-like"/>
    <property type="match status" value="1"/>
</dbReference>
<accession>A0A0V0QE68</accession>
<evidence type="ECO:0000313" key="9">
    <source>
        <dbReference type="Proteomes" id="UP000054937"/>
    </source>
</evidence>
<evidence type="ECO:0000256" key="5">
    <source>
        <dbReference type="ARBA" id="ARBA00023136"/>
    </source>
</evidence>
<dbReference type="InterPro" id="IPR000222">
    <property type="entry name" value="PP2C_BS"/>
</dbReference>
<keyword evidence="4 6" id="KW-0904">Protein phosphatase</keyword>
<dbReference type="OrthoDB" id="432045at2759"/>
<evidence type="ECO:0000256" key="1">
    <source>
        <dbReference type="ARBA" id="ARBA00004170"/>
    </source>
</evidence>
<dbReference type="EMBL" id="LDAU01000188">
    <property type="protein sequence ID" value="KRX00495.1"/>
    <property type="molecule type" value="Genomic_DNA"/>
</dbReference>
<organism evidence="8 9">
    <name type="scientific">Pseudocohnilembus persalinus</name>
    <name type="common">Ciliate</name>
    <dbReference type="NCBI Taxonomy" id="266149"/>
    <lineage>
        <taxon>Eukaryota</taxon>
        <taxon>Sar</taxon>
        <taxon>Alveolata</taxon>
        <taxon>Ciliophora</taxon>
        <taxon>Intramacronucleata</taxon>
        <taxon>Oligohymenophorea</taxon>
        <taxon>Scuticociliatia</taxon>
        <taxon>Philasterida</taxon>
        <taxon>Pseudocohnilembidae</taxon>
        <taxon>Pseudocohnilembus</taxon>
    </lineage>
</organism>
<dbReference type="GO" id="GO:0046872">
    <property type="term" value="F:metal ion binding"/>
    <property type="evidence" value="ECO:0007669"/>
    <property type="project" value="UniProtKB-KW"/>
</dbReference>
<dbReference type="SMART" id="SM00331">
    <property type="entry name" value="PP2C_SIG"/>
    <property type="match status" value="1"/>
</dbReference>
<keyword evidence="5" id="KW-0472">Membrane</keyword>
<proteinExistence type="inferred from homology"/>
<feature type="domain" description="PPM-type phosphatase" evidence="7">
    <location>
        <begin position="129"/>
        <end position="408"/>
    </location>
</feature>
<dbReference type="GO" id="GO:0016020">
    <property type="term" value="C:membrane"/>
    <property type="evidence" value="ECO:0007669"/>
    <property type="project" value="UniProtKB-SubCell"/>
</dbReference>
<dbReference type="Pfam" id="PF00481">
    <property type="entry name" value="PP2C"/>
    <property type="match status" value="1"/>
</dbReference>
<comment type="caution">
    <text evidence="8">The sequence shown here is derived from an EMBL/GenBank/DDBJ whole genome shotgun (WGS) entry which is preliminary data.</text>
</comment>
<dbReference type="PROSITE" id="PS01032">
    <property type="entry name" value="PPM_1"/>
    <property type="match status" value="1"/>
</dbReference>
<evidence type="ECO:0000256" key="6">
    <source>
        <dbReference type="RuleBase" id="RU003465"/>
    </source>
</evidence>
<evidence type="ECO:0000313" key="8">
    <source>
        <dbReference type="EMBL" id="KRX00495.1"/>
    </source>
</evidence>